<organism evidence="1 2">
    <name type="scientific">Ralstonia solanacearum (strain Po82)</name>
    <dbReference type="NCBI Taxonomy" id="1031711"/>
    <lineage>
        <taxon>Bacteria</taxon>
        <taxon>Pseudomonadati</taxon>
        <taxon>Pseudomonadota</taxon>
        <taxon>Betaproteobacteria</taxon>
        <taxon>Burkholderiales</taxon>
        <taxon>Burkholderiaceae</taxon>
        <taxon>Ralstonia</taxon>
        <taxon>Ralstonia solanacearum species complex</taxon>
    </lineage>
</organism>
<dbReference type="InterPro" id="IPR021710">
    <property type="entry name" value="DUF3293"/>
</dbReference>
<evidence type="ECO:0000313" key="1">
    <source>
        <dbReference type="EMBL" id="AEG72184.1"/>
    </source>
</evidence>
<geneLocation type="plasmid" evidence="2"/>
<gene>
    <name evidence="1" type="ordered locus">RSPO_m01549</name>
</gene>
<dbReference type="RefSeq" id="WP_014619737.1">
    <property type="nucleotide sequence ID" value="NC_017575.1"/>
</dbReference>
<protein>
    <recommendedName>
        <fullName evidence="3">DUF3293 domain-containing protein</fullName>
    </recommendedName>
</protein>
<sequence length="157" mass="17056">MSHPHRHPPAPTPALIAAYRRARYRVAAPAGDVLLRIDAADPGVAALLARAQSPWAVFVTACQPFSHPISAEENAARQTELLAWAIARGLSWLEGEGGPPDADADADTTWPPEPSLLLFIDDPAIADTLMLNFEQNAVVMCDAHGFCTLRWHPYLPF</sequence>
<dbReference type="Pfam" id="PF11697">
    <property type="entry name" value="DUF3293"/>
    <property type="match status" value="1"/>
</dbReference>
<evidence type="ECO:0008006" key="3">
    <source>
        <dbReference type="Google" id="ProtNLM"/>
    </source>
</evidence>
<accession>F6GBP4</accession>
<dbReference type="EMBL" id="CP002820">
    <property type="protein sequence ID" value="AEG72184.1"/>
    <property type="molecule type" value="Genomic_DNA"/>
</dbReference>
<dbReference type="Proteomes" id="UP000007953">
    <property type="component" value="Plasmid megaplasmid"/>
</dbReference>
<dbReference type="PATRIC" id="fig|1031711.3.peg.4725"/>
<dbReference type="HOGENOM" id="CLU_139217_0_0_4"/>
<name>F6GBP4_RALS8</name>
<keyword evidence="1" id="KW-0614">Plasmid</keyword>
<dbReference type="KEGG" id="rsn:RSPO_m01549"/>
<proteinExistence type="predicted"/>
<dbReference type="GeneID" id="61364147"/>
<reference evidence="1 2" key="1">
    <citation type="journal article" date="2011" name="J. Bacteriol.">
        <title>Complete genome sequence of the plant pathogen Ralstonia solanacearum strain Po82.</title>
        <authorList>
            <person name="Xu J."/>
            <person name="Zheng H.J."/>
            <person name="Liu L."/>
            <person name="Pan Z.C."/>
            <person name="Prior P."/>
            <person name="Tang B."/>
            <person name="Xu J.S."/>
            <person name="Zhang H."/>
            <person name="Tian Q."/>
            <person name="Zhang L.Q."/>
            <person name="Feng J."/>
        </authorList>
    </citation>
    <scope>NUCLEOTIDE SEQUENCE [LARGE SCALE GENOMIC DNA]</scope>
    <source>
        <strain evidence="2">Po82</strain>
    </source>
</reference>
<dbReference type="AlphaFoldDB" id="F6GBP4"/>
<evidence type="ECO:0000313" key="2">
    <source>
        <dbReference type="Proteomes" id="UP000007953"/>
    </source>
</evidence>